<evidence type="ECO:0000313" key="4">
    <source>
        <dbReference type="Proteomes" id="UP000242141"/>
    </source>
</evidence>
<dbReference type="Gene3D" id="3.40.50.10710">
    <property type="entry name" value="Metallo-hydrolase/oxidoreductase"/>
    <property type="match status" value="1"/>
</dbReference>
<dbReference type="EMBL" id="CWGI01000001">
    <property type="protein sequence ID" value="CRX37217.1"/>
    <property type="molecule type" value="Genomic_DNA"/>
</dbReference>
<dbReference type="Proteomes" id="UP000242141">
    <property type="component" value="Unassembled WGS sequence"/>
</dbReference>
<reference evidence="4" key="1">
    <citation type="submission" date="2015-05" db="EMBL/GenBank/DDBJ databases">
        <authorList>
            <person name="Collingro A."/>
        </authorList>
    </citation>
    <scope>NUCLEOTIDE SEQUENCE [LARGE SCALE GENOMIC DNA]</scope>
    <source>
        <strain evidence="4">Ps</strain>
    </source>
</reference>
<evidence type="ECO:0000259" key="1">
    <source>
        <dbReference type="Pfam" id="PF17770"/>
    </source>
</evidence>
<accession>A0A0G7ZM05</accession>
<dbReference type="Pfam" id="PF22505">
    <property type="entry name" value="RNase_J_b_CASP"/>
    <property type="match status" value="1"/>
</dbReference>
<dbReference type="PANTHER" id="PTHR43694">
    <property type="entry name" value="RIBONUCLEASE J"/>
    <property type="match status" value="1"/>
</dbReference>
<name>A0A0G7ZM05_9MOLU</name>
<dbReference type="Gene3D" id="3.10.20.580">
    <property type="match status" value="1"/>
</dbReference>
<gene>
    <name evidence="3" type="ORF">HEPPS_04440</name>
</gene>
<keyword evidence="4" id="KW-1185">Reference proteome</keyword>
<dbReference type="InterPro" id="IPR042173">
    <property type="entry name" value="RNase_J_2"/>
</dbReference>
<dbReference type="InterPro" id="IPR055132">
    <property type="entry name" value="RNase_J_b_CASP"/>
</dbReference>
<dbReference type="Gene3D" id="3.60.15.10">
    <property type="entry name" value="Ribonuclease Z/Hydroxyacylglutathione hydrolase-like"/>
    <property type="match status" value="1"/>
</dbReference>
<dbReference type="Pfam" id="PF17770">
    <property type="entry name" value="RNase_J_C"/>
    <property type="match status" value="1"/>
</dbReference>
<evidence type="ECO:0000313" key="3">
    <source>
        <dbReference type="EMBL" id="CRX37217.1"/>
    </source>
</evidence>
<organism evidence="3 4">
    <name type="scientific">Candidatus Hepatoplasma crinochetorum</name>
    <dbReference type="NCBI Taxonomy" id="295596"/>
    <lineage>
        <taxon>Bacteria</taxon>
        <taxon>Bacillati</taxon>
        <taxon>Mycoplasmatota</taxon>
        <taxon>Mollicutes</taxon>
        <taxon>Candidatus Hepatoplasmataceae</taxon>
        <taxon>Candidatus Hepatoplasma</taxon>
    </lineage>
</organism>
<protein>
    <submittedName>
        <fullName evidence="3">| rnjB / Ribonuclease J 2 |:93051 Forward</fullName>
    </submittedName>
</protein>
<feature type="domain" description="Ribonuclease J C-terminal" evidence="1">
    <location>
        <begin position="450"/>
        <end position="550"/>
    </location>
</feature>
<dbReference type="SUPFAM" id="SSF56281">
    <property type="entry name" value="Metallo-hydrolase/oxidoreductase"/>
    <property type="match status" value="1"/>
</dbReference>
<proteinExistence type="predicted"/>
<sequence length="550" mass="63962">MAKIRLLGLGGLDEKAKDLYILEIDSKIFILDAGISEPFYPLLGINYYIPKLDYLKENYDKIKGIFLSSPNRNMIGAISQILKLFPKIPIYGSDVTIKSLDIFFKDNFQVKKANKNIISENKELKINDVVIRVVDLNSSCPGTLGYVFNTKDGNIFYFSSYIFDYIEEYNISIFDHIKKYTIEKNLLFISDSLNMNRNSSIYPLYKISNHIEKYFDEKKRIFITLYEDNIINMVEIINLSKEYKRDIYIFDIEFLDLLKMMMLAKKIPNFNLKKASELKNSTPPEKVIIIMSGTRSNLYHRVKSSLIEDNIYNLEIEKEDIFIFASEPQSGNEAIFQNITSEVSKIDPETLILGENDKIWIHPTQYDLKNYIGLLKPKFFMPVKGYFKEFIEAKKILKSIDYKDNQIIIAENGEIFEINDGNNLGIVRKLKEIGVQVVEGINDELIDNEIITQRQALGKDGLLTIGCIVSKDEKFKIISNIDIQMRGLIYIKNQEKLMQNLENEIKLIIEENREDFILNRVQSIIIKRINKMLRLSIKKIPTIIIKIKQI</sequence>
<dbReference type="InterPro" id="IPR041636">
    <property type="entry name" value="RNase_J_C"/>
</dbReference>
<dbReference type="PANTHER" id="PTHR43694:SF1">
    <property type="entry name" value="RIBONUCLEASE J"/>
    <property type="match status" value="1"/>
</dbReference>
<dbReference type="AlphaFoldDB" id="A0A0G7ZM05"/>
<feature type="domain" description="Ribonuclease J beta-CASP" evidence="2">
    <location>
        <begin position="218"/>
        <end position="339"/>
    </location>
</feature>
<evidence type="ECO:0000259" key="2">
    <source>
        <dbReference type="Pfam" id="PF22505"/>
    </source>
</evidence>
<dbReference type="InterPro" id="IPR036866">
    <property type="entry name" value="RibonucZ/Hydroxyglut_hydro"/>
</dbReference>